<dbReference type="OrthoDB" id="2639622at2"/>
<organism evidence="1 2">
    <name type="scientific">Nocardioides immobilis</name>
    <dbReference type="NCBI Taxonomy" id="2049295"/>
    <lineage>
        <taxon>Bacteria</taxon>
        <taxon>Bacillati</taxon>
        <taxon>Actinomycetota</taxon>
        <taxon>Actinomycetes</taxon>
        <taxon>Propionibacteriales</taxon>
        <taxon>Nocardioidaceae</taxon>
        <taxon>Nocardioides</taxon>
    </lineage>
</organism>
<dbReference type="RefSeq" id="WP_118928706.1">
    <property type="nucleotide sequence ID" value="NZ_QXGH01000043.1"/>
</dbReference>
<evidence type="ECO:0000313" key="2">
    <source>
        <dbReference type="Proteomes" id="UP000283644"/>
    </source>
</evidence>
<dbReference type="AlphaFoldDB" id="A0A417XTF3"/>
<accession>A0A417XTF3</accession>
<sequence length="165" mass="18150">MADSRRGTIVLLCGLPGSGKTTTAKGLAQDRRAVRLCPDEWIAFLGGDFFDDAVRERVEELQWRLARDITLAGGIAIIESGHWLKSDRDAKRDWARGHGVGIELVVLDVPIDERWLRLAARNAAPGPTSVPLTLEVLQSYEGLFQLPDAEEQRLFDRSPGDAGST</sequence>
<dbReference type="InterPro" id="IPR027417">
    <property type="entry name" value="P-loop_NTPase"/>
</dbReference>
<proteinExistence type="predicted"/>
<dbReference type="Pfam" id="PF13671">
    <property type="entry name" value="AAA_33"/>
    <property type="match status" value="1"/>
</dbReference>
<reference evidence="1 2" key="1">
    <citation type="submission" date="2018-09" db="EMBL/GenBank/DDBJ databases">
        <title>Genome sequencing of Nocardioides immobilis CCTCC AB 2017083 for comparison to Nocardioides silvaticus.</title>
        <authorList>
            <person name="Li C."/>
            <person name="Wang G."/>
        </authorList>
    </citation>
    <scope>NUCLEOTIDE SEQUENCE [LARGE SCALE GENOMIC DNA]</scope>
    <source>
        <strain evidence="1 2">CCTCC AB 2017083</strain>
    </source>
</reference>
<keyword evidence="1" id="KW-0067">ATP-binding</keyword>
<protein>
    <submittedName>
        <fullName evidence="1">ATP-binding protein</fullName>
    </submittedName>
</protein>
<evidence type="ECO:0000313" key="1">
    <source>
        <dbReference type="EMBL" id="RHW23600.1"/>
    </source>
</evidence>
<keyword evidence="2" id="KW-1185">Reference proteome</keyword>
<comment type="caution">
    <text evidence="1">The sequence shown here is derived from an EMBL/GenBank/DDBJ whole genome shotgun (WGS) entry which is preliminary data.</text>
</comment>
<dbReference type="Proteomes" id="UP000283644">
    <property type="component" value="Unassembled WGS sequence"/>
</dbReference>
<gene>
    <name evidence="1" type="ORF">D0Z08_28660</name>
</gene>
<dbReference type="SUPFAM" id="SSF52540">
    <property type="entry name" value="P-loop containing nucleoside triphosphate hydrolases"/>
    <property type="match status" value="1"/>
</dbReference>
<dbReference type="Gene3D" id="3.40.50.300">
    <property type="entry name" value="P-loop containing nucleotide triphosphate hydrolases"/>
    <property type="match status" value="1"/>
</dbReference>
<keyword evidence="1" id="KW-0547">Nucleotide-binding</keyword>
<dbReference type="EMBL" id="QXGH01000043">
    <property type="protein sequence ID" value="RHW23600.1"/>
    <property type="molecule type" value="Genomic_DNA"/>
</dbReference>
<name>A0A417XTF3_9ACTN</name>
<dbReference type="GO" id="GO:0005524">
    <property type="term" value="F:ATP binding"/>
    <property type="evidence" value="ECO:0007669"/>
    <property type="project" value="UniProtKB-KW"/>
</dbReference>